<evidence type="ECO:0000313" key="2">
    <source>
        <dbReference type="Proteomes" id="UP001600888"/>
    </source>
</evidence>
<proteinExistence type="predicted"/>
<sequence length="121" mass="13769">MTWPGTAPSSGQSVLAVLALCGPVWFRESILALWRGPTKDREIGRNENAWPPDCSRSRRRSEEVHDAQVLACDAARLGQMSLVYQRPAARRTGWFPRAYGAWHRRAKNRRWGGHGNWQESV</sequence>
<reference evidence="1 2" key="1">
    <citation type="submission" date="2024-03" db="EMBL/GenBank/DDBJ databases">
        <title>A high-quality draft genome sequence of Diaporthe vaccinii, a causative agent of upright dieback and viscid rot disease in cranberry plants.</title>
        <authorList>
            <person name="Sarrasin M."/>
            <person name="Lang B.F."/>
            <person name="Burger G."/>
        </authorList>
    </citation>
    <scope>NUCLEOTIDE SEQUENCE [LARGE SCALE GENOMIC DNA]</scope>
    <source>
        <strain evidence="1 2">IS7</strain>
    </source>
</reference>
<evidence type="ECO:0000313" key="1">
    <source>
        <dbReference type="EMBL" id="KAL2293601.1"/>
    </source>
</evidence>
<protein>
    <recommendedName>
        <fullName evidence="3">Secreted protein</fullName>
    </recommendedName>
</protein>
<gene>
    <name evidence="1" type="ORF">FJTKL_05461</name>
</gene>
<dbReference type="EMBL" id="JBAWTH010000001">
    <property type="protein sequence ID" value="KAL2293601.1"/>
    <property type="molecule type" value="Genomic_DNA"/>
</dbReference>
<keyword evidence="2" id="KW-1185">Reference proteome</keyword>
<comment type="caution">
    <text evidence="1">The sequence shown here is derived from an EMBL/GenBank/DDBJ whole genome shotgun (WGS) entry which is preliminary data.</text>
</comment>
<name>A0ABR4FFX9_9PEZI</name>
<accession>A0ABR4FFX9</accession>
<dbReference type="Proteomes" id="UP001600888">
    <property type="component" value="Unassembled WGS sequence"/>
</dbReference>
<evidence type="ECO:0008006" key="3">
    <source>
        <dbReference type="Google" id="ProtNLM"/>
    </source>
</evidence>
<organism evidence="1 2">
    <name type="scientific">Diaporthe vaccinii</name>
    <dbReference type="NCBI Taxonomy" id="105482"/>
    <lineage>
        <taxon>Eukaryota</taxon>
        <taxon>Fungi</taxon>
        <taxon>Dikarya</taxon>
        <taxon>Ascomycota</taxon>
        <taxon>Pezizomycotina</taxon>
        <taxon>Sordariomycetes</taxon>
        <taxon>Sordariomycetidae</taxon>
        <taxon>Diaporthales</taxon>
        <taxon>Diaporthaceae</taxon>
        <taxon>Diaporthe</taxon>
        <taxon>Diaporthe eres species complex</taxon>
    </lineage>
</organism>